<comment type="caution">
    <text evidence="1">The sequence shown here is derived from an EMBL/GenBank/DDBJ whole genome shotgun (WGS) entry which is preliminary data.</text>
</comment>
<protein>
    <submittedName>
        <fullName evidence="1">Uncharacterized protein</fullName>
    </submittedName>
</protein>
<evidence type="ECO:0000313" key="3">
    <source>
        <dbReference type="Proteomes" id="UP000002754"/>
    </source>
</evidence>
<evidence type="ECO:0000313" key="4">
    <source>
        <dbReference type="Proteomes" id="UP000297014"/>
    </source>
</evidence>
<dbReference type="Proteomes" id="UP000002754">
    <property type="component" value="Unassembled WGS sequence"/>
</dbReference>
<evidence type="ECO:0000313" key="2">
    <source>
        <dbReference type="EMBL" id="THG89342.1"/>
    </source>
</evidence>
<evidence type="ECO:0000313" key="1">
    <source>
        <dbReference type="EMBL" id="KGA96587.1"/>
    </source>
</evidence>
<name>A0A094YSX4_ALKAL</name>
<dbReference type="EMBL" id="ALPT02000054">
    <property type="protein sequence ID" value="KGA96587.1"/>
    <property type="molecule type" value="Genomic_DNA"/>
</dbReference>
<organism evidence="1 3">
    <name type="scientific">Alkalihalobacillus alcalophilus ATCC 27647 = CGMCC 1.3604</name>
    <dbReference type="NCBI Taxonomy" id="1218173"/>
    <lineage>
        <taxon>Bacteria</taxon>
        <taxon>Bacillati</taxon>
        <taxon>Bacillota</taxon>
        <taxon>Bacilli</taxon>
        <taxon>Bacillales</taxon>
        <taxon>Bacillaceae</taxon>
        <taxon>Alkalihalobacillus</taxon>
    </lineage>
</organism>
<gene>
    <name evidence="2" type="ORF">AJ85_18215</name>
    <name evidence="1" type="ORF">BALCAV_0215285</name>
</gene>
<proteinExistence type="predicted"/>
<dbReference type="Proteomes" id="UP000297014">
    <property type="component" value="Unassembled WGS sequence"/>
</dbReference>
<dbReference type="EMBL" id="JALP01000244">
    <property type="protein sequence ID" value="THG89342.1"/>
    <property type="molecule type" value="Genomic_DNA"/>
</dbReference>
<dbReference type="AlphaFoldDB" id="A0A094YSX4"/>
<sequence>MDYIYGQAILFYEYDFLRRLQQFDFQALHQHNQYQHYIISLQLFLKMADGYYSLDLHEELLSYPSIYSFQVSTNRLCKMYLMWVGKYLKGHKNIYLFL</sequence>
<keyword evidence="3" id="KW-1185">Reference proteome</keyword>
<reference evidence="1 3" key="1">
    <citation type="journal article" date="2014" name="Genome Announc.">
        <title>Draft Genome Sequence of Bacillus alcalophilus AV1934, a Classic Alkaliphile Isolated from Human Feces in 1934.</title>
        <authorList>
            <person name="Attie O."/>
            <person name="Jayaprakash A."/>
            <person name="Shah H."/>
            <person name="Paulsen I.T."/>
            <person name="Morino M."/>
            <person name="Takahashi Y."/>
            <person name="Narumi I."/>
            <person name="Sachidanandam R."/>
            <person name="Satoh K."/>
            <person name="Ito M."/>
            <person name="Krulwich T.A."/>
        </authorList>
    </citation>
    <scope>NUCLEOTIDE SEQUENCE [LARGE SCALE GENOMIC DNA]</scope>
    <source>
        <strain evidence="1 3">AV1934</strain>
    </source>
</reference>
<accession>A0A094YSX4</accession>
<reference evidence="2 4" key="2">
    <citation type="submission" date="2014-01" db="EMBL/GenBank/DDBJ databases">
        <title>Draft genome sequencing of Bacillus alcalophilus CGMCC 1.3604.</title>
        <authorList>
            <person name="Yang J."/>
            <person name="Diao L."/>
            <person name="Yang S."/>
        </authorList>
    </citation>
    <scope>NUCLEOTIDE SEQUENCE [LARGE SCALE GENOMIC DNA]</scope>
    <source>
        <strain evidence="2 4">CGMCC 1.3604</strain>
    </source>
</reference>